<accession>Q13T99</accession>
<sequence>MKALDAASRARSAVAVVALSAGLSGCYYYAPYGYVPYDDVPTAVTQPYPFTMPDAAASGTASDATASTNTYIATAAPVFVEPAYYPVPYPYYGWPWWGPSVSLSFGYWGGCCYGGGHHGHWGHGGWGGHGYWGHGQGGGWTGHGYRWRGGGGGWGGGGGGHYWGGGARHGSLH</sequence>
<dbReference type="Proteomes" id="UP000001817">
    <property type="component" value="Chromosome 1"/>
</dbReference>
<keyword evidence="1" id="KW-0472">Membrane</keyword>
<protein>
    <recommendedName>
        <fullName evidence="4">Lipoprotein</fullName>
    </recommendedName>
</protein>
<keyword evidence="3" id="KW-1185">Reference proteome</keyword>
<dbReference type="KEGG" id="bxe:Bxe_A0242"/>
<evidence type="ECO:0000313" key="2">
    <source>
        <dbReference type="EMBL" id="ABE32690.1"/>
    </source>
</evidence>
<name>Q13T99_PARXL</name>
<keyword evidence="1" id="KW-1133">Transmembrane helix</keyword>
<evidence type="ECO:0000256" key="1">
    <source>
        <dbReference type="SAM" id="Phobius"/>
    </source>
</evidence>
<dbReference type="EMBL" id="CP000270">
    <property type="protein sequence ID" value="ABE32690.1"/>
    <property type="molecule type" value="Genomic_DNA"/>
</dbReference>
<gene>
    <name evidence="2" type="ORF">Bxe_A0242</name>
</gene>
<dbReference type="RefSeq" id="WP_011490116.1">
    <property type="nucleotide sequence ID" value="NC_007951.1"/>
</dbReference>
<organism evidence="2 3">
    <name type="scientific">Paraburkholderia xenovorans (strain LB400)</name>
    <dbReference type="NCBI Taxonomy" id="266265"/>
    <lineage>
        <taxon>Bacteria</taxon>
        <taxon>Pseudomonadati</taxon>
        <taxon>Pseudomonadota</taxon>
        <taxon>Betaproteobacteria</taxon>
        <taxon>Burkholderiales</taxon>
        <taxon>Burkholderiaceae</taxon>
        <taxon>Paraburkholderia</taxon>
    </lineage>
</organism>
<proteinExistence type="predicted"/>
<evidence type="ECO:0000313" key="3">
    <source>
        <dbReference type="Proteomes" id="UP000001817"/>
    </source>
</evidence>
<dbReference type="KEGG" id="bxb:DR64_2410"/>
<dbReference type="AlphaFoldDB" id="Q13T99"/>
<dbReference type="PROSITE" id="PS51257">
    <property type="entry name" value="PROKAR_LIPOPROTEIN"/>
    <property type="match status" value="1"/>
</dbReference>
<evidence type="ECO:0008006" key="4">
    <source>
        <dbReference type="Google" id="ProtNLM"/>
    </source>
</evidence>
<reference evidence="2 3" key="1">
    <citation type="journal article" date="2006" name="Proc. Natl. Acad. Sci. U.S.A.">
        <title>Burkholderia xenovorans LB400 harbors a multi-replicon, 9.73-Mbp genome shaped for versatility.</title>
        <authorList>
            <person name="Chain P.S."/>
            <person name="Denef V.J."/>
            <person name="Konstantinidis K.T."/>
            <person name="Vergez L.M."/>
            <person name="Agullo L."/>
            <person name="Reyes V.L."/>
            <person name="Hauser L."/>
            <person name="Cordova M."/>
            <person name="Gomez L."/>
            <person name="Gonzalez M."/>
            <person name="Land M."/>
            <person name="Lao V."/>
            <person name="Larimer F."/>
            <person name="LiPuma J.J."/>
            <person name="Mahenthiralingam E."/>
            <person name="Malfatti S.A."/>
            <person name="Marx C.J."/>
            <person name="Parnell J.J."/>
            <person name="Ramette A."/>
            <person name="Richardson P."/>
            <person name="Seeger M."/>
            <person name="Smith D."/>
            <person name="Spilker T."/>
            <person name="Sul W.J."/>
            <person name="Tsoi T.V."/>
            <person name="Ulrich L.E."/>
            <person name="Zhulin I.B."/>
            <person name="Tiedje J.M."/>
        </authorList>
    </citation>
    <scope>NUCLEOTIDE SEQUENCE [LARGE SCALE GENOMIC DNA]</scope>
    <source>
        <strain evidence="2 3">LB400</strain>
    </source>
</reference>
<keyword evidence="1" id="KW-0812">Transmembrane</keyword>
<feature type="transmembrane region" description="Helical" evidence="1">
    <location>
        <begin position="12"/>
        <end position="30"/>
    </location>
</feature>
<dbReference type="eggNOG" id="ENOG5031GW0">
    <property type="taxonomic scope" value="Bacteria"/>
</dbReference>